<dbReference type="FunFam" id="3.30.1610.10:FF:000002">
    <property type="entry name" value="nuclear pore complex protein NUP98A"/>
    <property type="match status" value="1"/>
</dbReference>
<protein>
    <recommendedName>
        <fullName evidence="9">Peptidase S59 domain-containing protein</fullName>
    </recommendedName>
</protein>
<evidence type="ECO:0000256" key="3">
    <source>
        <dbReference type="ARBA" id="ARBA00022816"/>
    </source>
</evidence>
<dbReference type="Gene3D" id="1.25.40.690">
    <property type="match status" value="1"/>
</dbReference>
<evidence type="ECO:0000256" key="1">
    <source>
        <dbReference type="ARBA" id="ARBA00004567"/>
    </source>
</evidence>
<evidence type="ECO:0000256" key="8">
    <source>
        <dbReference type="ARBA" id="ARBA00065263"/>
    </source>
</evidence>
<dbReference type="InterPro" id="IPR021967">
    <property type="entry name" value="Nup98_C"/>
</dbReference>
<keyword evidence="11" id="KW-1185">Reference proteome</keyword>
<dbReference type="InterPro" id="IPR036903">
    <property type="entry name" value="Nup98_auto-Pept-S59_dom_sf"/>
</dbReference>
<keyword evidence="2" id="KW-0813">Transport</keyword>
<reference evidence="10" key="1">
    <citation type="submission" date="2024-03" db="EMBL/GenBank/DDBJ databases">
        <title>WGS assembly of Saponaria officinalis var. Norfolk2.</title>
        <authorList>
            <person name="Jenkins J."/>
            <person name="Shu S."/>
            <person name="Grimwood J."/>
            <person name="Barry K."/>
            <person name="Goodstein D."/>
            <person name="Schmutz J."/>
            <person name="Leebens-Mack J."/>
            <person name="Osbourn A."/>
        </authorList>
    </citation>
    <scope>NUCLEOTIDE SEQUENCE [LARGE SCALE GENOMIC DNA]</scope>
    <source>
        <strain evidence="10">JIC</strain>
    </source>
</reference>
<dbReference type="GO" id="GO:0051028">
    <property type="term" value="P:mRNA transport"/>
    <property type="evidence" value="ECO:0007669"/>
    <property type="project" value="UniProtKB-KW"/>
</dbReference>
<feature type="domain" description="Peptidase S59" evidence="9">
    <location>
        <begin position="50"/>
        <end position="187"/>
    </location>
</feature>
<keyword evidence="5" id="KW-0811">Translocation</keyword>
<evidence type="ECO:0000313" key="10">
    <source>
        <dbReference type="EMBL" id="KAK9740861.1"/>
    </source>
</evidence>
<dbReference type="Pfam" id="PF12110">
    <property type="entry name" value="Nup96"/>
    <property type="match status" value="1"/>
</dbReference>
<dbReference type="SUPFAM" id="SSF82215">
    <property type="entry name" value="C-terminal autoproteolytic domain of nucleoporin nup98"/>
    <property type="match status" value="1"/>
</dbReference>
<keyword evidence="3" id="KW-0509">mRNA transport</keyword>
<evidence type="ECO:0000259" key="9">
    <source>
        <dbReference type="PROSITE" id="PS51434"/>
    </source>
</evidence>
<gene>
    <name evidence="10" type="ORF">RND81_03G066300</name>
</gene>
<dbReference type="Proteomes" id="UP001443914">
    <property type="component" value="Unassembled WGS sequence"/>
</dbReference>
<evidence type="ECO:0000256" key="4">
    <source>
        <dbReference type="ARBA" id="ARBA00022927"/>
    </source>
</evidence>
<dbReference type="Pfam" id="PF04096">
    <property type="entry name" value="Nucleoporin2"/>
    <property type="match status" value="1"/>
</dbReference>
<dbReference type="PANTHER" id="PTHR23198">
    <property type="entry name" value="NUCLEOPORIN"/>
    <property type="match status" value="1"/>
</dbReference>
<evidence type="ECO:0000256" key="5">
    <source>
        <dbReference type="ARBA" id="ARBA00023010"/>
    </source>
</evidence>
<dbReference type="GO" id="GO:0005643">
    <property type="term" value="C:nuclear pore"/>
    <property type="evidence" value="ECO:0007669"/>
    <property type="project" value="UniProtKB-SubCell"/>
</dbReference>
<dbReference type="PROSITE" id="PS51434">
    <property type="entry name" value="NUP_C"/>
    <property type="match status" value="1"/>
</dbReference>
<dbReference type="EMBL" id="JBDFQZ010000003">
    <property type="protein sequence ID" value="KAK9740861.1"/>
    <property type="molecule type" value="Genomic_DNA"/>
</dbReference>
<dbReference type="FunFam" id="1.25.40.690:FF:000002">
    <property type="entry name" value="Nuclear pore complex protein NUP96"/>
    <property type="match status" value="1"/>
</dbReference>
<evidence type="ECO:0000313" key="11">
    <source>
        <dbReference type="Proteomes" id="UP001443914"/>
    </source>
</evidence>
<evidence type="ECO:0000256" key="7">
    <source>
        <dbReference type="ARBA" id="ARBA00023242"/>
    </source>
</evidence>
<keyword evidence="7" id="KW-0539">Nucleus</keyword>
<sequence>MECGILRDSSFSPFSFSYSSSLSDLSSPCKKRKKTEIHSSCDDYFPILRSSDYYTVPSIDELVEIEGKCPGYCSKIRDFTVGRLGFGNVRFIGETDVRGLDLEEIVRFSRHEVVVYEDESGKPSVGEGLNKPAIVTLILRVGALSGFDGVRFGKVVDRLRFSADRQGAEFVSYEPWSGEWRFRVSHFSRFGLSLDDEDDIVMDDVGSGDDVGEMSGGAGEDDGFVDDDDDGFDVGVNGPDLSHSLPTHLGLDPARMREMQMMMFRGDEDEEFEEIPFREKSPLYNSGMRLSYKPSPPPLRKTPVPLLEYKSSNFDVNAPGTLLLTQQNKGLPLRVAKPEGFRLESNRETPVSGYHSRNIVDAGLFMGRSFRVGWGPNGVLIHSGTSVSGNNGQGVLSSVVTIEKVAIDKVARDENNEVKKDVVGLLFDSPLEIHRSLNHSAEEVEFGSFKLCLQKVVCDRFTLPDICRQYTDVVEKQLDVIGLSGVHLSLMHQVYVWELIKVLFSEKDNCIHPIDDDHEEEMMLDGKTRPSNFDREALPLIRRAEFSSWLQETVYHRVQDDVSCLNDSSDLEQILLLLTGRQLDAAVELAASRGDVRLACLISEAGGSIVNRSDVGQQLEIWRVNGMDFRFIEKDRIRLYELLSGNIHDAFTGKSVDWKRFLGLLMWYELPPDTSLPAVFRTYQHLLTVEKAPYPIPTYIDEGPLEETVNVVTEGRFDLAYYLMLLHSSEDGNYDHLKSMFSAFASTNDPLDYHMIWHQRGILEAIDAFGSSDLHILDMAYVSQLLCVGKCHWAIYVVLHMPYREDFPYLHATVIRKILFQYCETWSSSDEQTKFIEDLGVPSQWLHEAMAVYFQYYGDTSKALEHYIKCASWQKAHSIFITSVVHSLFLADKDSEIWRLATSMEDYKTEIEDWDLGAGVYISFYTLRSSLQGHDGDMTKLVLNLIHSLESKESACKEFFDHLNKSLDVLKSKLPVDARVAYSKMSEEICSLLLSDNSQDSTRETQLRCYDTAATAPIPEDIRSCHLQEAVSLFTCYLTEPTRL</sequence>
<keyword evidence="4" id="KW-0653">Protein transport</keyword>
<evidence type="ECO:0000256" key="2">
    <source>
        <dbReference type="ARBA" id="ARBA00022448"/>
    </source>
</evidence>
<dbReference type="Gene3D" id="3.30.1610.10">
    <property type="entry name" value="Peptidase S59, nucleoporin"/>
    <property type="match status" value="1"/>
</dbReference>
<accession>A0AAW1M575</accession>
<comment type="subunit">
    <text evidence="8">Part of the nuclear pore complex (NPC). The NPC has an eight-fold symmetrical structure comprising a central transport channel and two rings, the cytoplasmic and nuclear rings, to which eight filaments are attached. The cytoplasmic filaments have loose ends, while the nuclear filaments are joined in a distal ring, forming a nuclear basket. NPCs are highly dynamic in configuration and composition, and can be devided in 3 subcomplexes, the NUP62 subcomplex, the NUP107-160 subcomplex and the NUP93 subcomplex, containing approximately 30 different nucleoporin proteins.</text>
</comment>
<proteinExistence type="predicted"/>
<evidence type="ECO:0000256" key="6">
    <source>
        <dbReference type="ARBA" id="ARBA00023132"/>
    </source>
</evidence>
<comment type="caution">
    <text evidence="10">The sequence shown here is derived from an EMBL/GenBank/DDBJ whole genome shotgun (WGS) entry which is preliminary data.</text>
</comment>
<dbReference type="GO" id="GO:0017056">
    <property type="term" value="F:structural constituent of nuclear pore"/>
    <property type="evidence" value="ECO:0007669"/>
    <property type="project" value="InterPro"/>
</dbReference>
<dbReference type="InterPro" id="IPR037665">
    <property type="entry name" value="Nucleoporin_S59-like"/>
</dbReference>
<dbReference type="GO" id="GO:0015031">
    <property type="term" value="P:protein transport"/>
    <property type="evidence" value="ECO:0007669"/>
    <property type="project" value="UniProtKB-KW"/>
</dbReference>
<dbReference type="InterPro" id="IPR007230">
    <property type="entry name" value="Nup98_auto-Pept-S59_dom"/>
</dbReference>
<dbReference type="PANTHER" id="PTHR23198:SF26">
    <property type="entry name" value="NUCLEAR PORE COMPLEX PROTEIN NUP96"/>
    <property type="match status" value="1"/>
</dbReference>
<organism evidence="10 11">
    <name type="scientific">Saponaria officinalis</name>
    <name type="common">Common soapwort</name>
    <name type="synonym">Lychnis saponaria</name>
    <dbReference type="NCBI Taxonomy" id="3572"/>
    <lineage>
        <taxon>Eukaryota</taxon>
        <taxon>Viridiplantae</taxon>
        <taxon>Streptophyta</taxon>
        <taxon>Embryophyta</taxon>
        <taxon>Tracheophyta</taxon>
        <taxon>Spermatophyta</taxon>
        <taxon>Magnoliopsida</taxon>
        <taxon>eudicotyledons</taxon>
        <taxon>Gunneridae</taxon>
        <taxon>Pentapetalae</taxon>
        <taxon>Caryophyllales</taxon>
        <taxon>Caryophyllaceae</taxon>
        <taxon>Caryophylleae</taxon>
        <taxon>Saponaria</taxon>
    </lineage>
</organism>
<keyword evidence="6" id="KW-0906">Nuclear pore complex</keyword>
<dbReference type="AlphaFoldDB" id="A0AAW1M575"/>
<comment type="subcellular location">
    <subcellularLocation>
        <location evidence="1">Nucleus</location>
        <location evidence="1">Nuclear pore complex</location>
    </subcellularLocation>
</comment>
<dbReference type="GO" id="GO:0048573">
    <property type="term" value="P:photoperiodism, flowering"/>
    <property type="evidence" value="ECO:0007669"/>
    <property type="project" value="UniProtKB-ARBA"/>
</dbReference>
<name>A0AAW1M575_SAPOF</name>